<evidence type="ECO:0000256" key="1">
    <source>
        <dbReference type="SAM" id="MobiDB-lite"/>
    </source>
</evidence>
<protein>
    <submittedName>
        <fullName evidence="2">Uncharacterized protein</fullName>
    </submittedName>
</protein>
<dbReference type="Proteomes" id="UP000076532">
    <property type="component" value="Unassembled WGS sequence"/>
</dbReference>
<dbReference type="OrthoDB" id="10672964at2759"/>
<organism evidence="2 3">
    <name type="scientific">Athelia psychrophila</name>
    <dbReference type="NCBI Taxonomy" id="1759441"/>
    <lineage>
        <taxon>Eukaryota</taxon>
        <taxon>Fungi</taxon>
        <taxon>Dikarya</taxon>
        <taxon>Basidiomycota</taxon>
        <taxon>Agaricomycotina</taxon>
        <taxon>Agaricomycetes</taxon>
        <taxon>Agaricomycetidae</taxon>
        <taxon>Atheliales</taxon>
        <taxon>Atheliaceae</taxon>
        <taxon>Athelia</taxon>
    </lineage>
</organism>
<accession>A0A166K0U3</accession>
<dbReference type="EMBL" id="KV417547">
    <property type="protein sequence ID" value="KZP21407.1"/>
    <property type="molecule type" value="Genomic_DNA"/>
</dbReference>
<feature type="region of interest" description="Disordered" evidence="1">
    <location>
        <begin position="193"/>
        <end position="218"/>
    </location>
</feature>
<name>A0A166K0U3_9AGAM</name>
<feature type="compositionally biased region" description="Polar residues" evidence="1">
    <location>
        <begin position="193"/>
        <end position="206"/>
    </location>
</feature>
<reference evidence="2 3" key="1">
    <citation type="journal article" date="2016" name="Mol. Biol. Evol.">
        <title>Comparative Genomics of Early-Diverging Mushroom-Forming Fungi Provides Insights into the Origins of Lignocellulose Decay Capabilities.</title>
        <authorList>
            <person name="Nagy L.G."/>
            <person name="Riley R."/>
            <person name="Tritt A."/>
            <person name="Adam C."/>
            <person name="Daum C."/>
            <person name="Floudas D."/>
            <person name="Sun H."/>
            <person name="Yadav J.S."/>
            <person name="Pangilinan J."/>
            <person name="Larsson K.H."/>
            <person name="Matsuura K."/>
            <person name="Barry K."/>
            <person name="Labutti K."/>
            <person name="Kuo R."/>
            <person name="Ohm R.A."/>
            <person name="Bhattacharya S.S."/>
            <person name="Shirouzu T."/>
            <person name="Yoshinaga Y."/>
            <person name="Martin F.M."/>
            <person name="Grigoriev I.V."/>
            <person name="Hibbett D.S."/>
        </authorList>
    </citation>
    <scope>NUCLEOTIDE SEQUENCE [LARGE SCALE GENOMIC DNA]</scope>
    <source>
        <strain evidence="2 3">CBS 109695</strain>
    </source>
</reference>
<evidence type="ECO:0000313" key="3">
    <source>
        <dbReference type="Proteomes" id="UP000076532"/>
    </source>
</evidence>
<sequence>MSANTPNTTQAMDENAVEEAAAITDFPQPRPYVRADFTELKLAKEVKPWKPPARKLMEAVLLDTTYGFTTTNPIPKAKATANLSKTKASCVVGLTKERNVAQAKAEGSVKESALANEMKVLGVQIAIPPAMNQPIIKEDEIDPELKDTPVDDRLFATRDIDVLKPAAIPGDASMDLANDFVPQTAEVVVTDQNVDGSDGQNSSSELTGPPEGGQDGVHHFEMPQSDFNSGEHMGETLTHTLTENDLHAATNSDVAWVTVYISDERDKDDIVTTEKDLMLTKGLVDFMPNGGYFISATQLVSILQASAAGIRGNAKLLVQGSRPGWKKPFAELDGDTDPQVDSLQHLIVAADHTIEIFVHNIAGVLPATAPIIKREAEVSHKRSLSEFSDHALGAYDEGDDNSSCPPTKRKVSGMGQLLKDGAHVTKKEEIKSYLEGVLVNTPRYYKDFEGKKGSSNMPIETVVRMWQFAYTFIKKHDNRWTLTVQTADSPNPTNGTKGIRMCKADCLVALECPASRCVGAGRLAA</sequence>
<evidence type="ECO:0000313" key="2">
    <source>
        <dbReference type="EMBL" id="KZP21407.1"/>
    </source>
</evidence>
<proteinExistence type="predicted"/>
<dbReference type="AlphaFoldDB" id="A0A166K0U3"/>
<keyword evidence="3" id="KW-1185">Reference proteome</keyword>
<gene>
    <name evidence="2" type="ORF">FIBSPDRAFT_891115</name>
</gene>